<dbReference type="SMART" id="SM00951">
    <property type="entry name" value="QLQ"/>
    <property type="match status" value="1"/>
</dbReference>
<feature type="short sequence motif" description="Bipartite nuclear localization signal" evidence="4">
    <location>
        <begin position="81"/>
        <end position="91"/>
    </location>
</feature>
<sequence length="317" mass="34684">MGSYFSSSQWQELELQALIFRHMMAGADVPNELLHLVKKSLITSPYYHSHSLHQFYPHYQSPNLAQSVYWGKGAMDPEPGRCRRTDGKKWRCSRDIVAGQKYCERHMHRGKNRSRKPVEIPTPATCPYAGNRGGGALKTNSITTQGVAGGGGGGGGGGDTPHFTLSRPSHSTDLLQPNQRPSGFIIEAKDPFKDKGEPNGRTLQPFFDDWPRTLHKTENSANSTNLSISMPNNSPSDFSLTLGTGNDDEPITEIAGRERGKSQSNWGMATWETTRVGPMGGPLAEALRSSMSNSSPTSVLHRLARANAVLEASYDNT</sequence>
<dbReference type="PROSITE" id="PS51666">
    <property type="entry name" value="QLQ"/>
    <property type="match status" value="1"/>
</dbReference>
<evidence type="ECO:0000256" key="3">
    <source>
        <dbReference type="ARBA" id="ARBA00023242"/>
    </source>
</evidence>
<comment type="caution">
    <text evidence="8">The sequence shown here is derived from an EMBL/GenBank/DDBJ whole genome shotgun (WGS) entry which is preliminary data.</text>
</comment>
<dbReference type="EMBL" id="WHWC01000011">
    <property type="protein sequence ID" value="KAG8374148.1"/>
    <property type="molecule type" value="Genomic_DNA"/>
</dbReference>
<dbReference type="InterPro" id="IPR014978">
    <property type="entry name" value="Gln-Leu-Gln_QLQ"/>
</dbReference>
<dbReference type="Pfam" id="PF08879">
    <property type="entry name" value="WRC"/>
    <property type="match status" value="1"/>
</dbReference>
<dbReference type="InterPro" id="IPR031137">
    <property type="entry name" value="GRF"/>
</dbReference>
<dbReference type="GO" id="GO:0006351">
    <property type="term" value="P:DNA-templated transcription"/>
    <property type="evidence" value="ECO:0007669"/>
    <property type="project" value="UniProtKB-UniRule"/>
</dbReference>
<dbReference type="InterPro" id="IPR014977">
    <property type="entry name" value="WRC_dom"/>
</dbReference>
<feature type="short sequence motif" description="Bipartite nuclear localization signal" evidence="4">
    <location>
        <begin position="109"/>
        <end position="116"/>
    </location>
</feature>
<dbReference type="GO" id="GO:0005634">
    <property type="term" value="C:nucleus"/>
    <property type="evidence" value="ECO:0007669"/>
    <property type="project" value="UniProtKB-SubCell"/>
</dbReference>
<feature type="domain" description="WRC" evidence="7">
    <location>
        <begin position="76"/>
        <end position="120"/>
    </location>
</feature>
<evidence type="ECO:0000256" key="2">
    <source>
        <dbReference type="ARBA" id="ARBA00008122"/>
    </source>
</evidence>
<reference evidence="8" key="1">
    <citation type="submission" date="2019-10" db="EMBL/GenBank/DDBJ databases">
        <authorList>
            <person name="Zhang R."/>
            <person name="Pan Y."/>
            <person name="Wang J."/>
            <person name="Ma R."/>
            <person name="Yu S."/>
        </authorList>
    </citation>
    <scope>NUCLEOTIDE SEQUENCE</scope>
    <source>
        <strain evidence="8">LA-IB0</strain>
        <tissue evidence="8">Leaf</tissue>
    </source>
</reference>
<dbReference type="PROSITE" id="PS51667">
    <property type="entry name" value="WRC"/>
    <property type="match status" value="1"/>
</dbReference>
<dbReference type="GO" id="GO:0005524">
    <property type="term" value="F:ATP binding"/>
    <property type="evidence" value="ECO:0007669"/>
    <property type="project" value="UniProtKB-UniRule"/>
</dbReference>
<gene>
    <name evidence="8" type="ORF">BUALT_Bualt11G0100700</name>
</gene>
<keyword evidence="5" id="KW-0804">Transcription</keyword>
<dbReference type="GO" id="GO:0099402">
    <property type="term" value="P:plant organ development"/>
    <property type="evidence" value="ECO:0007669"/>
    <property type="project" value="UniProtKB-ARBA"/>
</dbReference>
<accession>A0AAV6WVA5</accession>
<evidence type="ECO:0000313" key="9">
    <source>
        <dbReference type="Proteomes" id="UP000826271"/>
    </source>
</evidence>
<comment type="function">
    <text evidence="5">Transcription activator.</text>
</comment>
<evidence type="ECO:0000256" key="4">
    <source>
        <dbReference type="PROSITE-ProRule" id="PRU01002"/>
    </source>
</evidence>
<evidence type="ECO:0000313" key="8">
    <source>
        <dbReference type="EMBL" id="KAG8374148.1"/>
    </source>
</evidence>
<name>A0AAV6WVA5_9LAMI</name>
<organism evidence="8 9">
    <name type="scientific">Buddleja alternifolia</name>
    <dbReference type="NCBI Taxonomy" id="168488"/>
    <lineage>
        <taxon>Eukaryota</taxon>
        <taxon>Viridiplantae</taxon>
        <taxon>Streptophyta</taxon>
        <taxon>Embryophyta</taxon>
        <taxon>Tracheophyta</taxon>
        <taxon>Spermatophyta</taxon>
        <taxon>Magnoliopsida</taxon>
        <taxon>eudicotyledons</taxon>
        <taxon>Gunneridae</taxon>
        <taxon>Pentapetalae</taxon>
        <taxon>asterids</taxon>
        <taxon>lamiids</taxon>
        <taxon>Lamiales</taxon>
        <taxon>Scrophulariaceae</taxon>
        <taxon>Buddlejeae</taxon>
        <taxon>Buddleja</taxon>
    </lineage>
</organism>
<feature type="domain" description="QLQ" evidence="6">
    <location>
        <begin position="4"/>
        <end position="39"/>
    </location>
</feature>
<evidence type="ECO:0000256" key="1">
    <source>
        <dbReference type="ARBA" id="ARBA00004123"/>
    </source>
</evidence>
<evidence type="ECO:0000259" key="6">
    <source>
        <dbReference type="PROSITE" id="PS51666"/>
    </source>
</evidence>
<keyword evidence="5" id="KW-0010">Activator</keyword>
<keyword evidence="3 4" id="KW-0539">Nucleus</keyword>
<dbReference type="PANTHER" id="PTHR31602">
    <property type="entry name" value="GROWTH-REGULATING FACTOR 5"/>
    <property type="match status" value="1"/>
</dbReference>
<dbReference type="PANTHER" id="PTHR31602:SF63">
    <property type="entry name" value="GROWTH-REGULATING FACTOR 3"/>
    <property type="match status" value="1"/>
</dbReference>
<protein>
    <recommendedName>
        <fullName evidence="5">Growth-regulating factor</fullName>
    </recommendedName>
</protein>
<keyword evidence="5" id="KW-0805">Transcription regulation</keyword>
<keyword evidence="9" id="KW-1185">Reference proteome</keyword>
<evidence type="ECO:0000256" key="5">
    <source>
        <dbReference type="RuleBase" id="RU367127"/>
    </source>
</evidence>
<dbReference type="Pfam" id="PF08880">
    <property type="entry name" value="QLQ"/>
    <property type="match status" value="1"/>
</dbReference>
<dbReference type="GO" id="GO:0006355">
    <property type="term" value="P:regulation of DNA-templated transcription"/>
    <property type="evidence" value="ECO:0007669"/>
    <property type="project" value="InterPro"/>
</dbReference>
<proteinExistence type="inferred from homology"/>
<dbReference type="AlphaFoldDB" id="A0AAV6WVA5"/>
<comment type="domain">
    <text evidence="5">The QLQ domain and WRC domain may be involved in protein-protein interaction and DNA-binding, respectively.</text>
</comment>
<comment type="subcellular location">
    <subcellularLocation>
        <location evidence="1 4 5">Nucleus</location>
    </subcellularLocation>
</comment>
<evidence type="ECO:0000259" key="7">
    <source>
        <dbReference type="PROSITE" id="PS51667"/>
    </source>
</evidence>
<dbReference type="Proteomes" id="UP000826271">
    <property type="component" value="Unassembled WGS sequence"/>
</dbReference>
<comment type="similarity">
    <text evidence="2 5">Belongs to the GRF family.</text>
</comment>